<keyword evidence="1" id="KW-1133">Transmembrane helix</keyword>
<evidence type="ECO:0000313" key="3">
    <source>
        <dbReference type="Proteomes" id="UP000464314"/>
    </source>
</evidence>
<dbReference type="RefSeq" id="WP_161836608.1">
    <property type="nucleotide sequence ID" value="NZ_CP048000.1"/>
</dbReference>
<organism evidence="2 3">
    <name type="scientific">Anaerocolumna sedimenticola</name>
    <dbReference type="NCBI Taxonomy" id="2696063"/>
    <lineage>
        <taxon>Bacteria</taxon>
        <taxon>Bacillati</taxon>
        <taxon>Bacillota</taxon>
        <taxon>Clostridia</taxon>
        <taxon>Lachnospirales</taxon>
        <taxon>Lachnospiraceae</taxon>
        <taxon>Anaerocolumna</taxon>
    </lineage>
</organism>
<protein>
    <submittedName>
        <fullName evidence="2">Uncharacterized protein</fullName>
    </submittedName>
</protein>
<feature type="transmembrane region" description="Helical" evidence="1">
    <location>
        <begin position="33"/>
        <end position="55"/>
    </location>
</feature>
<dbReference type="EMBL" id="CP048000">
    <property type="protein sequence ID" value="QHQ59772.1"/>
    <property type="molecule type" value="Genomic_DNA"/>
</dbReference>
<dbReference type="Proteomes" id="UP000464314">
    <property type="component" value="Chromosome"/>
</dbReference>
<evidence type="ECO:0000256" key="1">
    <source>
        <dbReference type="SAM" id="Phobius"/>
    </source>
</evidence>
<reference evidence="2 3" key="1">
    <citation type="submission" date="2020-01" db="EMBL/GenBank/DDBJ databases">
        <title>Genome analysis of Anaerocolumna sp. CBA3638.</title>
        <authorList>
            <person name="Kim J."/>
            <person name="Roh S.W."/>
        </authorList>
    </citation>
    <scope>NUCLEOTIDE SEQUENCE [LARGE SCALE GENOMIC DNA]</scope>
    <source>
        <strain evidence="2 3">CBA3638</strain>
    </source>
</reference>
<feature type="transmembrane region" description="Helical" evidence="1">
    <location>
        <begin position="97"/>
        <end position="119"/>
    </location>
</feature>
<gene>
    <name evidence="2" type="ORF">Ana3638_02280</name>
</gene>
<keyword evidence="3" id="KW-1185">Reference proteome</keyword>
<accession>A0A6P1TI58</accession>
<feature type="transmembrane region" description="Helical" evidence="1">
    <location>
        <begin position="7"/>
        <end position="27"/>
    </location>
</feature>
<keyword evidence="1" id="KW-0472">Membrane</keyword>
<dbReference type="AlphaFoldDB" id="A0A6P1TI58"/>
<proteinExistence type="predicted"/>
<sequence>MNKRGKTLSIIGAISVVVTILLFFLLTSERSTMTWAGFCSILLAEIATFGGLVFLESISTKLSLIVMSAIGGGALIAIPLISIAVSLLFMVSQSHAYKVFAAIQIVSLAILVILLIIAYQVSTSVKYTSDKLLSAEKTITRITDKLKMLADDRHNKVYSEKIKRIAEDIRYSDISTTVAADTEIETKIESLKLILLSENDQKEEKANALLDDMLLLVNRRKMEVKNTKQGGI</sequence>
<evidence type="ECO:0000313" key="2">
    <source>
        <dbReference type="EMBL" id="QHQ59772.1"/>
    </source>
</evidence>
<keyword evidence="1" id="KW-0812">Transmembrane</keyword>
<dbReference type="KEGG" id="anr:Ana3638_02280"/>
<feature type="transmembrane region" description="Helical" evidence="1">
    <location>
        <begin position="62"/>
        <end position="91"/>
    </location>
</feature>
<name>A0A6P1TI58_9FIRM</name>